<comment type="subunit">
    <text evidence="3">Homodimer.</text>
</comment>
<dbReference type="Pfam" id="PF00266">
    <property type="entry name" value="Aminotran_5"/>
    <property type="match status" value="1"/>
</dbReference>
<evidence type="ECO:0000256" key="11">
    <source>
        <dbReference type="RuleBase" id="RU004504"/>
    </source>
</evidence>
<keyword evidence="6" id="KW-0479">Metal-binding</keyword>
<evidence type="ECO:0000256" key="3">
    <source>
        <dbReference type="ARBA" id="ARBA00011738"/>
    </source>
</evidence>
<dbReference type="FunFam" id="3.40.640.10:FF:000084">
    <property type="entry name" value="IscS-like cysteine desulfurase"/>
    <property type="match status" value="1"/>
</dbReference>
<protein>
    <recommendedName>
        <fullName evidence="4">cysteine desulfurase</fullName>
        <ecNumber evidence="4">2.8.1.7</ecNumber>
    </recommendedName>
</protein>
<dbReference type="EC" id="2.8.1.7" evidence="4"/>
<evidence type="ECO:0000313" key="13">
    <source>
        <dbReference type="EMBL" id="KKZ14938.1"/>
    </source>
</evidence>
<keyword evidence="5 13" id="KW-0808">Transferase</keyword>
<keyword evidence="9" id="KW-0411">Iron-sulfur</keyword>
<evidence type="ECO:0000256" key="8">
    <source>
        <dbReference type="ARBA" id="ARBA00023004"/>
    </source>
</evidence>
<dbReference type="Proteomes" id="UP000035054">
    <property type="component" value="Unassembled WGS sequence"/>
</dbReference>
<keyword evidence="7" id="KW-0663">Pyridoxal phosphate</keyword>
<comment type="caution">
    <text evidence="13">The sequence shown here is derived from an EMBL/GenBank/DDBJ whole genome shotgun (WGS) entry which is preliminary data.</text>
</comment>
<evidence type="ECO:0000256" key="2">
    <source>
        <dbReference type="ARBA" id="ARBA00006490"/>
    </source>
</evidence>
<dbReference type="EMBL" id="JXUO01000096">
    <property type="protein sequence ID" value="KKZ14938.1"/>
    <property type="molecule type" value="Genomic_DNA"/>
</dbReference>
<evidence type="ECO:0000256" key="1">
    <source>
        <dbReference type="ARBA" id="ARBA00001933"/>
    </source>
</evidence>
<comment type="similarity">
    <text evidence="2">Belongs to the class-V pyridoxal-phosphate-dependent aminotransferase family. NifS/IscS subfamily.</text>
</comment>
<dbReference type="InterPro" id="IPR016454">
    <property type="entry name" value="Cysteine_dSase"/>
</dbReference>
<dbReference type="InterPro" id="IPR020578">
    <property type="entry name" value="Aminotrans_V_PyrdxlP_BS"/>
</dbReference>
<dbReference type="InterPro" id="IPR015424">
    <property type="entry name" value="PyrdxlP-dep_Trfase"/>
</dbReference>
<keyword evidence="8" id="KW-0408">Iron</keyword>
<name>A0A6N3XBT0_9SYNE</name>
<evidence type="ECO:0000256" key="4">
    <source>
        <dbReference type="ARBA" id="ARBA00012239"/>
    </source>
</evidence>
<evidence type="ECO:0000256" key="7">
    <source>
        <dbReference type="ARBA" id="ARBA00022898"/>
    </source>
</evidence>
<comment type="catalytic activity">
    <reaction evidence="10">
        <text>(sulfur carrier)-H + L-cysteine = (sulfur carrier)-SH + L-alanine</text>
        <dbReference type="Rhea" id="RHEA:43892"/>
        <dbReference type="Rhea" id="RHEA-COMP:14737"/>
        <dbReference type="Rhea" id="RHEA-COMP:14739"/>
        <dbReference type="ChEBI" id="CHEBI:29917"/>
        <dbReference type="ChEBI" id="CHEBI:35235"/>
        <dbReference type="ChEBI" id="CHEBI:57972"/>
        <dbReference type="ChEBI" id="CHEBI:64428"/>
        <dbReference type="EC" id="2.8.1.7"/>
    </reaction>
</comment>
<feature type="domain" description="Aminotransferase class V" evidence="12">
    <location>
        <begin position="3"/>
        <end position="367"/>
    </location>
</feature>
<dbReference type="PANTHER" id="PTHR11601">
    <property type="entry name" value="CYSTEINE DESULFURYLASE FAMILY MEMBER"/>
    <property type="match status" value="1"/>
</dbReference>
<dbReference type="SUPFAM" id="SSF53383">
    <property type="entry name" value="PLP-dependent transferases"/>
    <property type="match status" value="1"/>
</dbReference>
<accession>A0A6N3XBT0</accession>
<gene>
    <name evidence="13" type="ORF">TH68_03095</name>
</gene>
<dbReference type="Gene3D" id="3.40.640.10">
    <property type="entry name" value="Type I PLP-dependent aspartate aminotransferase-like (Major domain)"/>
    <property type="match status" value="1"/>
</dbReference>
<evidence type="ECO:0000256" key="5">
    <source>
        <dbReference type="ARBA" id="ARBA00022679"/>
    </source>
</evidence>
<dbReference type="PROSITE" id="PS00595">
    <property type="entry name" value="AA_TRANSFER_CLASS_5"/>
    <property type="match status" value="1"/>
</dbReference>
<evidence type="ECO:0000256" key="9">
    <source>
        <dbReference type="ARBA" id="ARBA00023014"/>
    </source>
</evidence>
<dbReference type="PIRSF" id="PIRSF005572">
    <property type="entry name" value="NifS"/>
    <property type="match status" value="1"/>
</dbReference>
<dbReference type="InterPro" id="IPR015421">
    <property type="entry name" value="PyrdxlP-dep_Trfase_major"/>
</dbReference>
<comment type="cofactor">
    <cofactor evidence="1 11">
        <name>pyridoxal 5'-phosphate</name>
        <dbReference type="ChEBI" id="CHEBI:597326"/>
    </cofactor>
</comment>
<dbReference type="AlphaFoldDB" id="A0A6N3XBT0"/>
<dbReference type="InterPro" id="IPR015422">
    <property type="entry name" value="PyrdxlP-dep_Trfase_small"/>
</dbReference>
<dbReference type="PANTHER" id="PTHR11601:SF34">
    <property type="entry name" value="CYSTEINE DESULFURASE"/>
    <property type="match status" value="1"/>
</dbReference>
<proteinExistence type="inferred from homology"/>
<dbReference type="GO" id="GO:0031071">
    <property type="term" value="F:cysteine desulfurase activity"/>
    <property type="evidence" value="ECO:0007669"/>
    <property type="project" value="UniProtKB-EC"/>
</dbReference>
<evidence type="ECO:0000256" key="10">
    <source>
        <dbReference type="ARBA" id="ARBA00050776"/>
    </source>
</evidence>
<reference evidence="13 14" key="1">
    <citation type="submission" date="2015-01" db="EMBL/GenBank/DDBJ databases">
        <title>Lifestyle Evolution in Cyanobacterial Symbionts of Sponges.</title>
        <authorList>
            <person name="Burgsdorf I."/>
            <person name="Slaby B.M."/>
            <person name="Handley K.M."/>
            <person name="Haber M."/>
            <person name="Blom J."/>
            <person name="Marshall C.W."/>
            <person name="Gilbert J.A."/>
            <person name="Hentschel U."/>
            <person name="Steindler L."/>
        </authorList>
    </citation>
    <scope>NUCLEOTIDE SEQUENCE [LARGE SCALE GENOMIC DNA]</scope>
    <source>
        <strain evidence="13">142</strain>
    </source>
</reference>
<sequence length="382" mass="39937">MPYLDHNATTPCDPAVVEAMAPYWSQQFANPSQRGHRPGLAAAVAVDQARQTVADALGVAPSQIIFTSGATEANNLAIKGLCEQRFGQGRHLVTVATEHAAVLEPCCYLERLGFALTVLPVQPDGRLEPDVLAAALRPDTVLVSVMAANNEIGVLQDVEAIAALCRQRGIAYHCDAAQACGHVPLDLTGWGVDLLSLSGHKFYGPKGVGALVVRPGLALAPQLHGGGQEGGYRSGSLSPPLIVGLAKALTLALEDQQQRGQHLRTLRERLWQGLNGLKFPAGVKLLRNGCPTHCLPHTLNVTVCGVDGARLHGRLRRRVALSSGSSCSSASGKPSHVLCALGRSPTEAAASLRFGLGRGATAADIDQALAAVQEALPLATYG</sequence>
<dbReference type="GO" id="GO:0046872">
    <property type="term" value="F:metal ion binding"/>
    <property type="evidence" value="ECO:0007669"/>
    <property type="project" value="UniProtKB-KW"/>
</dbReference>
<organism evidence="13 14">
    <name type="scientific">Candidatus Synechococcus spongiarum 142</name>
    <dbReference type="NCBI Taxonomy" id="1608213"/>
    <lineage>
        <taxon>Bacteria</taxon>
        <taxon>Bacillati</taxon>
        <taxon>Cyanobacteriota</taxon>
        <taxon>Cyanophyceae</taxon>
        <taxon>Synechococcales</taxon>
        <taxon>Synechococcaceae</taxon>
        <taxon>Synechococcus</taxon>
    </lineage>
</organism>
<dbReference type="InterPro" id="IPR000192">
    <property type="entry name" value="Aminotrans_V_dom"/>
</dbReference>
<evidence type="ECO:0000259" key="12">
    <source>
        <dbReference type="Pfam" id="PF00266"/>
    </source>
</evidence>
<evidence type="ECO:0000313" key="14">
    <source>
        <dbReference type="Proteomes" id="UP000035054"/>
    </source>
</evidence>
<dbReference type="GO" id="GO:0051536">
    <property type="term" value="F:iron-sulfur cluster binding"/>
    <property type="evidence" value="ECO:0007669"/>
    <property type="project" value="UniProtKB-KW"/>
</dbReference>
<evidence type="ECO:0000256" key="6">
    <source>
        <dbReference type="ARBA" id="ARBA00022723"/>
    </source>
</evidence>
<dbReference type="Gene3D" id="3.90.1150.10">
    <property type="entry name" value="Aspartate Aminotransferase, domain 1"/>
    <property type="match status" value="1"/>
</dbReference>